<keyword evidence="2" id="KW-0812">Transmembrane</keyword>
<name>A0A1K2HEU6_9LACT</name>
<reference evidence="4 5" key="2">
    <citation type="submission" date="2016-11" db="EMBL/GenBank/DDBJ databases">
        <authorList>
            <person name="Jaros S."/>
            <person name="Januszkiewicz K."/>
            <person name="Wedrychowicz H."/>
        </authorList>
    </citation>
    <scope>NUCLEOTIDE SEQUENCE [LARGE SCALE GENOMIC DNA]</scope>
    <source>
        <strain evidence="4 5">DSM 22330</strain>
    </source>
</reference>
<dbReference type="STRING" id="1122154.SAMN02746068_01382"/>
<dbReference type="EMBL" id="JXJT01000025">
    <property type="protein sequence ID" value="PCS01071.1"/>
    <property type="molecule type" value="Genomic_DNA"/>
</dbReference>
<dbReference type="AlphaFoldDB" id="A0A1K2HEU6"/>
<feature type="region of interest" description="Disordered" evidence="1">
    <location>
        <begin position="1"/>
        <end position="57"/>
    </location>
</feature>
<feature type="transmembrane region" description="Helical" evidence="2">
    <location>
        <begin position="62"/>
        <end position="82"/>
    </location>
</feature>
<evidence type="ECO:0000256" key="1">
    <source>
        <dbReference type="SAM" id="MobiDB-lite"/>
    </source>
</evidence>
<dbReference type="EMBL" id="FPKS01000006">
    <property type="protein sequence ID" value="SFZ74842.1"/>
    <property type="molecule type" value="Genomic_DNA"/>
</dbReference>
<keyword evidence="2" id="KW-1133">Transmembrane helix</keyword>
<evidence type="ECO:0000313" key="6">
    <source>
        <dbReference type="Proteomes" id="UP000218979"/>
    </source>
</evidence>
<organism evidence="4 5">
    <name type="scientific">Pseudolactococcus chungangensis CAU 28 = DSM 22330</name>
    <dbReference type="NCBI Taxonomy" id="1122154"/>
    <lineage>
        <taxon>Bacteria</taxon>
        <taxon>Bacillati</taxon>
        <taxon>Bacillota</taxon>
        <taxon>Bacilli</taxon>
        <taxon>Lactobacillales</taxon>
        <taxon>Streptococcaceae</taxon>
        <taxon>Pseudolactococcus</taxon>
    </lineage>
</organism>
<dbReference type="RefSeq" id="WP_031366010.1">
    <property type="nucleotide sequence ID" value="NZ_FPKS01000006.1"/>
</dbReference>
<dbReference type="Proteomes" id="UP000185655">
    <property type="component" value="Unassembled WGS sequence"/>
</dbReference>
<keyword evidence="2" id="KW-0472">Membrane</keyword>
<keyword evidence="6" id="KW-1185">Reference proteome</keyword>
<dbReference type="Proteomes" id="UP000218979">
    <property type="component" value="Unassembled WGS sequence"/>
</dbReference>
<accession>A0A1K2HEU6</accession>
<feature type="compositionally biased region" description="Polar residues" evidence="1">
    <location>
        <begin position="36"/>
        <end position="51"/>
    </location>
</feature>
<evidence type="ECO:0000313" key="4">
    <source>
        <dbReference type="EMBL" id="SFZ74842.1"/>
    </source>
</evidence>
<evidence type="ECO:0000313" key="3">
    <source>
        <dbReference type="EMBL" id="PCS01071.1"/>
    </source>
</evidence>
<dbReference type="OrthoDB" id="2243876at2"/>
<gene>
    <name evidence="3" type="ORF">RR45_GL001165</name>
    <name evidence="4" type="ORF">SAMN02746068_01382</name>
</gene>
<reference evidence="3 6" key="1">
    <citation type="submission" date="2014-12" db="EMBL/GenBank/DDBJ databases">
        <title>Draft genome sequences of 10 type strains of Lactococcus.</title>
        <authorList>
            <person name="Sun Z."/>
            <person name="Zhong Z."/>
            <person name="Liu W."/>
            <person name="Zhang W."/>
            <person name="Zhang H."/>
        </authorList>
    </citation>
    <scope>NUCLEOTIDE SEQUENCE [LARGE SCALE GENOMIC DNA]</scope>
    <source>
        <strain evidence="3 6">DSM 22330</strain>
    </source>
</reference>
<proteinExistence type="predicted"/>
<protein>
    <submittedName>
        <fullName evidence="4">Uncharacterized protein</fullName>
    </submittedName>
</protein>
<sequence length="91" mass="9722">MNNDEENFITSEIPISGQLGMTDKQAPKAPGLPKTSGGQPHYTVQQQSQPAPSGLLPTTGEFQRVGGIMLGLLCLILVLMFISKPKTKISV</sequence>
<evidence type="ECO:0000256" key="2">
    <source>
        <dbReference type="SAM" id="Phobius"/>
    </source>
</evidence>
<evidence type="ECO:0000313" key="5">
    <source>
        <dbReference type="Proteomes" id="UP000185655"/>
    </source>
</evidence>